<keyword evidence="6" id="KW-0378">Hydrolase</keyword>
<evidence type="ECO:0000313" key="6">
    <source>
        <dbReference type="EMBL" id="GAN11581.1"/>
    </source>
</evidence>
<dbReference type="GO" id="GO:0009982">
    <property type="term" value="F:pseudouridine synthase activity"/>
    <property type="evidence" value="ECO:0007669"/>
    <property type="project" value="InterPro"/>
</dbReference>
<dbReference type="InterPro" id="IPR036986">
    <property type="entry name" value="S4_RNA-bd_sf"/>
</dbReference>
<dbReference type="AlphaFoldDB" id="A0A0C9ML93"/>
<dbReference type="PANTHER" id="PTHR18895">
    <property type="entry name" value="HEMK METHYLTRANSFERASE"/>
    <property type="match status" value="1"/>
</dbReference>
<keyword evidence="6" id="KW-0255">Endonuclease</keyword>
<evidence type="ECO:0000256" key="3">
    <source>
        <dbReference type="ARBA" id="ARBA00022691"/>
    </source>
</evidence>
<evidence type="ECO:0000313" key="7">
    <source>
        <dbReference type="Proteomes" id="UP000053815"/>
    </source>
</evidence>
<dbReference type="SUPFAM" id="SSF55120">
    <property type="entry name" value="Pseudouridine synthase"/>
    <property type="match status" value="1"/>
</dbReference>
<dbReference type="GO" id="GO:0003723">
    <property type="term" value="F:RNA binding"/>
    <property type="evidence" value="ECO:0007669"/>
    <property type="project" value="UniProtKB-KW"/>
</dbReference>
<dbReference type="PANTHER" id="PTHR18895:SF74">
    <property type="entry name" value="MTRF1L RELEASE FACTOR GLUTAMINE METHYLTRANSFERASE"/>
    <property type="match status" value="1"/>
</dbReference>
<gene>
    <name evidence="6" type="ORF">MAM1_0722d11152</name>
</gene>
<keyword evidence="3" id="KW-0949">S-adenosyl-L-methionine</keyword>
<dbReference type="Gene3D" id="3.10.290.10">
    <property type="entry name" value="RNA-binding S4 domain"/>
    <property type="match status" value="1"/>
</dbReference>
<proteinExistence type="predicted"/>
<dbReference type="InterPro" id="IPR004556">
    <property type="entry name" value="HemK-like"/>
</dbReference>
<accession>A0A0C9ML93</accession>
<keyword evidence="4" id="KW-0694">RNA-binding</keyword>
<dbReference type="Gene3D" id="3.40.50.150">
    <property type="entry name" value="Vaccinia Virus protein VP39"/>
    <property type="match status" value="1"/>
</dbReference>
<dbReference type="STRING" id="91626.A0A0C9ML93"/>
<evidence type="ECO:0000256" key="2">
    <source>
        <dbReference type="ARBA" id="ARBA00022679"/>
    </source>
</evidence>
<keyword evidence="1" id="KW-0489">Methyltransferase</keyword>
<dbReference type="EMBL" id="DF837011">
    <property type="protein sequence ID" value="GAN11581.1"/>
    <property type="molecule type" value="Genomic_DNA"/>
</dbReference>
<dbReference type="GO" id="GO:0001522">
    <property type="term" value="P:pseudouridine synthesis"/>
    <property type="evidence" value="ECO:0007669"/>
    <property type="project" value="InterPro"/>
</dbReference>
<dbReference type="NCBIfam" id="TIGR00536">
    <property type="entry name" value="hemK_fam"/>
    <property type="match status" value="1"/>
</dbReference>
<evidence type="ECO:0000256" key="4">
    <source>
        <dbReference type="PROSITE-ProRule" id="PRU00182"/>
    </source>
</evidence>
<dbReference type="InterPro" id="IPR029063">
    <property type="entry name" value="SAM-dependent_MTases_sf"/>
</dbReference>
<organism evidence="6">
    <name type="scientific">Mucor ambiguus</name>
    <dbReference type="NCBI Taxonomy" id="91626"/>
    <lineage>
        <taxon>Eukaryota</taxon>
        <taxon>Fungi</taxon>
        <taxon>Fungi incertae sedis</taxon>
        <taxon>Mucoromycota</taxon>
        <taxon>Mucoromycotina</taxon>
        <taxon>Mucoromycetes</taxon>
        <taxon>Mucorales</taxon>
        <taxon>Mucorineae</taxon>
        <taxon>Mucoraceae</taxon>
        <taxon>Mucor</taxon>
    </lineage>
</organism>
<dbReference type="InterPro" id="IPR050320">
    <property type="entry name" value="N5-glutamine_MTase"/>
</dbReference>
<dbReference type="InterPro" id="IPR002052">
    <property type="entry name" value="DNA_methylase_N6_adenine_CS"/>
</dbReference>
<dbReference type="GO" id="GO:0008276">
    <property type="term" value="F:protein methyltransferase activity"/>
    <property type="evidence" value="ECO:0007669"/>
    <property type="project" value="InterPro"/>
</dbReference>
<dbReference type="InterPro" id="IPR025714">
    <property type="entry name" value="Methyltranfer_dom"/>
</dbReference>
<keyword evidence="6" id="KW-0540">Nuclease</keyword>
<evidence type="ECO:0000259" key="5">
    <source>
        <dbReference type="Pfam" id="PF13847"/>
    </source>
</evidence>
<dbReference type="OrthoDB" id="269872at2759"/>
<dbReference type="GO" id="GO:0004519">
    <property type="term" value="F:endonuclease activity"/>
    <property type="evidence" value="ECO:0007669"/>
    <property type="project" value="UniProtKB-KW"/>
</dbReference>
<dbReference type="InterPro" id="IPR020103">
    <property type="entry name" value="PsdUridine_synth_cat_dom_sf"/>
</dbReference>
<name>A0A0C9ML93_9FUNG</name>
<reference evidence="6" key="1">
    <citation type="submission" date="2014-09" db="EMBL/GenBank/DDBJ databases">
        <title>Draft genome sequence of an oleaginous Mucoromycotina fungus Mucor ambiguus NBRC6742.</title>
        <authorList>
            <person name="Takeda I."/>
            <person name="Yamane N."/>
            <person name="Morita T."/>
            <person name="Tamano K."/>
            <person name="Machida M."/>
            <person name="Baker S."/>
            <person name="Koike H."/>
        </authorList>
    </citation>
    <scope>NUCLEOTIDE SEQUENCE</scope>
    <source>
        <strain evidence="6">NBRC 6742</strain>
    </source>
</reference>
<dbReference type="GO" id="GO:0005739">
    <property type="term" value="C:mitochondrion"/>
    <property type="evidence" value="ECO:0007669"/>
    <property type="project" value="TreeGrafter"/>
</dbReference>
<dbReference type="Pfam" id="PF13847">
    <property type="entry name" value="Methyltransf_31"/>
    <property type="match status" value="1"/>
</dbReference>
<dbReference type="CDD" id="cd02440">
    <property type="entry name" value="AdoMet_MTases"/>
    <property type="match status" value="1"/>
</dbReference>
<feature type="domain" description="Methyltransferase" evidence="5">
    <location>
        <begin position="400"/>
        <end position="494"/>
    </location>
</feature>
<sequence length="573" mass="64920">MEKFFALLALFQQLNMDDSNRSNSINYLKVTIPQSAHDTRVRKYLLKHYRTVVRSKENLHRAFARHEITVNGRPVEETRMLKQGDVVEVKYDKSIEESNTLKAVPIKICYEDDHLAVVWKPSGQNFVIFEKAIHFNTALKDLEGNRQKVWCINDIQKAASGLIIVAKTEAIRYLLMEQYKNNKIQITMRILCHGFVPTADTNKLFSPETNKRDEKSESIIPDQVLKSIDIVSQTPSNDAHHISRLDLQLCTPLSSTQLRKLFYFHSKYPIIGNSTFTKPLKANRDKGLCAALIAVTFTHPILNTQISVNEDEPAKFGVMCEREARFYQNKLDREADEIKKSGVLAVDLEERKQGQLLAYMLGQKEFKGLMFKITSDCLIPRTSSETLVEAAVASSKSINSSKIHVIDVGTGCGNLLISILDQIPCATGVGVDISEAALNVARENAHKLLPNQQHERATWRIQDMSTLNDKEAYDLLVCNPPYLDFQKASKSKEQMVALEQEPAEALFANDHGYEWYHVLAKVAPTIVKKDGHVILECGKGMMEKVLAIWSDWEQVAVYKDAQGWKRCLVLKIA</sequence>
<dbReference type="Gene3D" id="3.30.2350.10">
    <property type="entry name" value="Pseudouridine synthase"/>
    <property type="match status" value="1"/>
</dbReference>
<keyword evidence="7" id="KW-1185">Reference proteome</keyword>
<keyword evidence="2" id="KW-0808">Transferase</keyword>
<evidence type="ECO:0000256" key="1">
    <source>
        <dbReference type="ARBA" id="ARBA00022603"/>
    </source>
</evidence>
<dbReference type="GO" id="GO:0032259">
    <property type="term" value="P:methylation"/>
    <property type="evidence" value="ECO:0007669"/>
    <property type="project" value="UniProtKB-KW"/>
</dbReference>
<dbReference type="PROSITE" id="PS00092">
    <property type="entry name" value="N6_MTASE"/>
    <property type="match status" value="1"/>
</dbReference>
<dbReference type="SUPFAM" id="SSF53335">
    <property type="entry name" value="S-adenosyl-L-methionine-dependent methyltransferases"/>
    <property type="match status" value="1"/>
</dbReference>
<dbReference type="Proteomes" id="UP000053815">
    <property type="component" value="Unassembled WGS sequence"/>
</dbReference>
<protein>
    <submittedName>
        <fullName evidence="6">Restriction endonuclease HemK</fullName>
    </submittedName>
</protein>
<dbReference type="PROSITE" id="PS50889">
    <property type="entry name" value="S4"/>
    <property type="match status" value="1"/>
</dbReference>